<comment type="caution">
    <text evidence="8">The sequence shown here is derived from an EMBL/GenBank/DDBJ whole genome shotgun (WGS) entry which is preliminary data.</text>
</comment>
<dbReference type="RefSeq" id="WP_218325821.1">
    <property type="nucleotide sequence ID" value="NZ_JAHUZB010000003.1"/>
</dbReference>
<evidence type="ECO:0000256" key="2">
    <source>
        <dbReference type="ARBA" id="ARBA00022475"/>
    </source>
</evidence>
<protein>
    <submittedName>
        <fullName evidence="8">PLD nuclease N-terminal domain-containing protein</fullName>
    </submittedName>
</protein>
<keyword evidence="4 6" id="KW-1133">Transmembrane helix</keyword>
<dbReference type="InterPro" id="IPR027379">
    <property type="entry name" value="CLS_N"/>
</dbReference>
<reference evidence="8 9" key="1">
    <citation type="submission" date="2021-06" db="EMBL/GenBank/DDBJ databases">
        <title>Enterococcus alishanensis sp. nov., a novel lactic acid bacterium isolated from fresh coffee beans.</title>
        <authorList>
            <person name="Chen Y.-S."/>
        </authorList>
    </citation>
    <scope>NUCLEOTIDE SEQUENCE [LARGE SCALE GENOMIC DNA]</scope>
    <source>
        <strain evidence="8 9">ALS3</strain>
    </source>
</reference>
<dbReference type="Proteomes" id="UP000774130">
    <property type="component" value="Unassembled WGS sequence"/>
</dbReference>
<dbReference type="EMBL" id="JAHUZB010000003">
    <property type="protein sequence ID" value="MBV7390767.1"/>
    <property type="molecule type" value="Genomic_DNA"/>
</dbReference>
<sequence>MTNLNEYLLFLIPLLILQLLLALIALIKVVKQPSFRYGNRLLWGIVVLFISIFGPIIYFMIGKEEKNE</sequence>
<feature type="domain" description="Cardiolipin synthase N-terminal" evidence="7">
    <location>
        <begin position="21"/>
        <end position="62"/>
    </location>
</feature>
<keyword evidence="3 6" id="KW-0812">Transmembrane</keyword>
<comment type="subcellular location">
    <subcellularLocation>
        <location evidence="1">Cell membrane</location>
        <topology evidence="1">Multi-pass membrane protein</topology>
    </subcellularLocation>
</comment>
<feature type="transmembrane region" description="Helical" evidence="6">
    <location>
        <begin position="41"/>
        <end position="61"/>
    </location>
</feature>
<feature type="transmembrane region" description="Helical" evidence="6">
    <location>
        <begin position="7"/>
        <end position="29"/>
    </location>
</feature>
<keyword evidence="2" id="KW-1003">Cell membrane</keyword>
<evidence type="ECO:0000313" key="8">
    <source>
        <dbReference type="EMBL" id="MBV7390767.1"/>
    </source>
</evidence>
<evidence type="ECO:0000256" key="5">
    <source>
        <dbReference type="ARBA" id="ARBA00023136"/>
    </source>
</evidence>
<evidence type="ECO:0000313" key="9">
    <source>
        <dbReference type="Proteomes" id="UP000774130"/>
    </source>
</evidence>
<dbReference type="Pfam" id="PF13396">
    <property type="entry name" value="PLDc_N"/>
    <property type="match status" value="1"/>
</dbReference>
<proteinExistence type="predicted"/>
<organism evidence="8 9">
    <name type="scientific">Enterococcus alishanensis</name>
    <dbReference type="NCBI Taxonomy" id="1303817"/>
    <lineage>
        <taxon>Bacteria</taxon>
        <taxon>Bacillati</taxon>
        <taxon>Bacillota</taxon>
        <taxon>Bacilli</taxon>
        <taxon>Lactobacillales</taxon>
        <taxon>Enterococcaceae</taxon>
        <taxon>Enterococcus</taxon>
    </lineage>
</organism>
<accession>A0ABS6TD09</accession>
<evidence type="ECO:0000256" key="1">
    <source>
        <dbReference type="ARBA" id="ARBA00004651"/>
    </source>
</evidence>
<keyword evidence="5 6" id="KW-0472">Membrane</keyword>
<evidence type="ECO:0000256" key="6">
    <source>
        <dbReference type="SAM" id="Phobius"/>
    </source>
</evidence>
<evidence type="ECO:0000256" key="4">
    <source>
        <dbReference type="ARBA" id="ARBA00022989"/>
    </source>
</evidence>
<name>A0ABS6TD09_9ENTE</name>
<gene>
    <name evidence="8" type="ORF">KUA55_08755</name>
</gene>
<evidence type="ECO:0000259" key="7">
    <source>
        <dbReference type="Pfam" id="PF13396"/>
    </source>
</evidence>
<keyword evidence="9" id="KW-1185">Reference proteome</keyword>
<evidence type="ECO:0000256" key="3">
    <source>
        <dbReference type="ARBA" id="ARBA00022692"/>
    </source>
</evidence>